<dbReference type="AlphaFoldDB" id="A0A0F9K8L5"/>
<protein>
    <submittedName>
        <fullName evidence="2">Uncharacterized protein</fullName>
    </submittedName>
</protein>
<gene>
    <name evidence="2" type="ORF">LCGC14_1435170</name>
</gene>
<feature type="transmembrane region" description="Helical" evidence="1">
    <location>
        <begin position="146"/>
        <end position="168"/>
    </location>
</feature>
<proteinExistence type="predicted"/>
<feature type="transmembrane region" description="Helical" evidence="1">
    <location>
        <begin position="42"/>
        <end position="61"/>
    </location>
</feature>
<feature type="transmembrane region" description="Helical" evidence="1">
    <location>
        <begin position="6"/>
        <end position="30"/>
    </location>
</feature>
<accession>A0A0F9K8L5</accession>
<dbReference type="EMBL" id="LAZR01009716">
    <property type="protein sequence ID" value="KKM70986.1"/>
    <property type="molecule type" value="Genomic_DNA"/>
</dbReference>
<reference evidence="2" key="1">
    <citation type="journal article" date="2015" name="Nature">
        <title>Complex archaea that bridge the gap between prokaryotes and eukaryotes.</title>
        <authorList>
            <person name="Spang A."/>
            <person name="Saw J.H."/>
            <person name="Jorgensen S.L."/>
            <person name="Zaremba-Niedzwiedzka K."/>
            <person name="Martijn J."/>
            <person name="Lind A.E."/>
            <person name="van Eijk R."/>
            <person name="Schleper C."/>
            <person name="Guy L."/>
            <person name="Ettema T.J."/>
        </authorList>
    </citation>
    <scope>NUCLEOTIDE SEQUENCE</scope>
</reference>
<organism evidence="2">
    <name type="scientific">marine sediment metagenome</name>
    <dbReference type="NCBI Taxonomy" id="412755"/>
    <lineage>
        <taxon>unclassified sequences</taxon>
        <taxon>metagenomes</taxon>
        <taxon>ecological metagenomes</taxon>
    </lineage>
</organism>
<sequence length="174" mass="18985">MGFGKAFLLSLVAFVGLNFIFSILYFVIFAGFDTLMTEIQNAPLMIIYYLFGSITSVPSTNMEMAIVQPLIYSNMTPLIKGLGYLLAPIIAGILAGKFAESKLQGLLGWLLTAVVSTVAIIVGVFFSPTIELTLTLAYGWVGFNVILIYLLISCIVNIIGYGFFALLASKTEYY</sequence>
<name>A0A0F9K8L5_9ZZZZ</name>
<feature type="transmembrane region" description="Helical" evidence="1">
    <location>
        <begin position="81"/>
        <end position="99"/>
    </location>
</feature>
<feature type="transmembrane region" description="Helical" evidence="1">
    <location>
        <begin position="106"/>
        <end position="126"/>
    </location>
</feature>
<keyword evidence="1" id="KW-1133">Transmembrane helix</keyword>
<evidence type="ECO:0000313" key="2">
    <source>
        <dbReference type="EMBL" id="KKM70986.1"/>
    </source>
</evidence>
<evidence type="ECO:0000256" key="1">
    <source>
        <dbReference type="SAM" id="Phobius"/>
    </source>
</evidence>
<keyword evidence="1" id="KW-0812">Transmembrane</keyword>
<keyword evidence="1" id="KW-0472">Membrane</keyword>
<comment type="caution">
    <text evidence="2">The sequence shown here is derived from an EMBL/GenBank/DDBJ whole genome shotgun (WGS) entry which is preliminary data.</text>
</comment>